<dbReference type="NCBIfam" id="TIGR00088">
    <property type="entry name" value="trmD"/>
    <property type="match status" value="1"/>
</dbReference>
<keyword evidence="11" id="KW-0819">tRNA processing</keyword>
<evidence type="ECO:0000256" key="10">
    <source>
        <dbReference type="ARBA" id="ARBA00022691"/>
    </source>
</evidence>
<proteinExistence type="inferred from homology"/>
<dbReference type="Gene3D" id="1.10.1270.20">
    <property type="entry name" value="tRNA(m1g37)methyltransferase, domain 2"/>
    <property type="match status" value="1"/>
</dbReference>
<dbReference type="GO" id="GO:0052906">
    <property type="term" value="F:tRNA (guanine(37)-N1)-methyltransferase activity"/>
    <property type="evidence" value="ECO:0007669"/>
    <property type="project" value="UniProtKB-EC"/>
</dbReference>
<evidence type="ECO:0000256" key="7">
    <source>
        <dbReference type="ARBA" id="ARBA00022490"/>
    </source>
</evidence>
<dbReference type="SUPFAM" id="SSF75217">
    <property type="entry name" value="alpha/beta knot"/>
    <property type="match status" value="1"/>
</dbReference>
<dbReference type="PANTHER" id="PTHR46417:SF1">
    <property type="entry name" value="TRNA (GUANINE-N(1)-)-METHYLTRANSFERASE"/>
    <property type="match status" value="1"/>
</dbReference>
<evidence type="ECO:0000256" key="4">
    <source>
        <dbReference type="ARBA" id="ARBA00011738"/>
    </source>
</evidence>
<protein>
    <recommendedName>
        <fullName evidence="6">tRNA (guanine-N(1)-)-methyltransferase</fullName>
        <ecNumber evidence="5">2.1.1.228</ecNumber>
    </recommendedName>
    <alternativeName>
        <fullName evidence="12">M1G-methyltransferase</fullName>
    </alternativeName>
    <alternativeName>
        <fullName evidence="13">tRNA [GM37] methyltransferase</fullName>
    </alternativeName>
</protein>
<evidence type="ECO:0000256" key="2">
    <source>
        <dbReference type="ARBA" id="ARBA00004496"/>
    </source>
</evidence>
<dbReference type="InterPro" id="IPR002649">
    <property type="entry name" value="tRNA_m1G_MeTrfase_TrmD"/>
</dbReference>
<dbReference type="HAMAP" id="MF_00605">
    <property type="entry name" value="TrmD"/>
    <property type="match status" value="1"/>
</dbReference>
<organism evidence="16">
    <name type="scientific">hydrothermal vent metagenome</name>
    <dbReference type="NCBI Taxonomy" id="652676"/>
    <lineage>
        <taxon>unclassified sequences</taxon>
        <taxon>metagenomes</taxon>
        <taxon>ecological metagenomes</taxon>
    </lineage>
</organism>
<evidence type="ECO:0000256" key="5">
    <source>
        <dbReference type="ARBA" id="ARBA00012807"/>
    </source>
</evidence>
<evidence type="ECO:0000256" key="1">
    <source>
        <dbReference type="ARBA" id="ARBA00002634"/>
    </source>
</evidence>
<evidence type="ECO:0000259" key="15">
    <source>
        <dbReference type="Pfam" id="PF01746"/>
    </source>
</evidence>
<evidence type="ECO:0000256" key="13">
    <source>
        <dbReference type="ARBA" id="ARBA00033392"/>
    </source>
</evidence>
<dbReference type="InterPro" id="IPR023148">
    <property type="entry name" value="tRNA_m1G_MeTrfase_C_sf"/>
</dbReference>
<dbReference type="CDD" id="cd18080">
    <property type="entry name" value="TrmD-like"/>
    <property type="match status" value="1"/>
</dbReference>
<dbReference type="GO" id="GO:0002939">
    <property type="term" value="P:tRNA N1-guanine methylation"/>
    <property type="evidence" value="ECO:0007669"/>
    <property type="project" value="TreeGrafter"/>
</dbReference>
<dbReference type="GO" id="GO:0005829">
    <property type="term" value="C:cytosol"/>
    <property type="evidence" value="ECO:0007669"/>
    <property type="project" value="TreeGrafter"/>
</dbReference>
<sequence>MNIAIISIFPEFFHGPLNVSLVARAREAELLETTVVDLRAFGAGTHRQVDDAPFGGGAGMVLQPEPLANALAPFADTHRVLLTPGGKPLTQEILDRWATLDSLTLVCGRYEGVDERIAEHFIDEEISLGDYVLLGGEVAALAIVEGVTRLLPGAVGNARSIETESFRDGLLEEPQYTRPAQWRGWDVPEVLLSGHHGHVEEWRRQQRLERTRQRRPELLESGLGEPDELE</sequence>
<dbReference type="InterPro" id="IPR029026">
    <property type="entry name" value="tRNA_m1G_MTases_N"/>
</dbReference>
<keyword evidence="9 16" id="KW-0808">Transferase</keyword>
<dbReference type="PANTHER" id="PTHR46417">
    <property type="entry name" value="TRNA (GUANINE-N(1)-)-METHYLTRANSFERASE"/>
    <property type="match status" value="1"/>
</dbReference>
<dbReference type="PIRSF" id="PIRSF000386">
    <property type="entry name" value="tRNA_mtase"/>
    <property type="match status" value="1"/>
</dbReference>
<keyword evidence="10" id="KW-0949">S-adenosyl-L-methionine</keyword>
<evidence type="ECO:0000256" key="12">
    <source>
        <dbReference type="ARBA" id="ARBA00029736"/>
    </source>
</evidence>
<comment type="similarity">
    <text evidence="3">Belongs to the RNA methyltransferase TrmD family.</text>
</comment>
<comment type="function">
    <text evidence="1">Specifically methylates guanosine-37 in various tRNAs.</text>
</comment>
<comment type="subunit">
    <text evidence="4">Homodimer.</text>
</comment>
<evidence type="ECO:0000256" key="9">
    <source>
        <dbReference type="ARBA" id="ARBA00022679"/>
    </source>
</evidence>
<dbReference type="Gene3D" id="3.40.1280.10">
    <property type="match status" value="1"/>
</dbReference>
<reference evidence="16" key="1">
    <citation type="submission" date="2018-06" db="EMBL/GenBank/DDBJ databases">
        <authorList>
            <person name="Zhirakovskaya E."/>
        </authorList>
    </citation>
    <scope>NUCLEOTIDE SEQUENCE</scope>
</reference>
<dbReference type="Pfam" id="PF01746">
    <property type="entry name" value="tRNA_m1G_MT"/>
    <property type="match status" value="1"/>
</dbReference>
<evidence type="ECO:0000256" key="14">
    <source>
        <dbReference type="ARBA" id="ARBA00047783"/>
    </source>
</evidence>
<keyword evidence="8 16" id="KW-0489">Methyltransferase</keyword>
<comment type="subcellular location">
    <subcellularLocation>
        <location evidence="2">Cytoplasm</location>
    </subcellularLocation>
</comment>
<comment type="catalytic activity">
    <reaction evidence="14">
        <text>guanosine(37) in tRNA + S-adenosyl-L-methionine = N(1)-methylguanosine(37) in tRNA + S-adenosyl-L-homocysteine + H(+)</text>
        <dbReference type="Rhea" id="RHEA:36899"/>
        <dbReference type="Rhea" id="RHEA-COMP:10145"/>
        <dbReference type="Rhea" id="RHEA-COMP:10147"/>
        <dbReference type="ChEBI" id="CHEBI:15378"/>
        <dbReference type="ChEBI" id="CHEBI:57856"/>
        <dbReference type="ChEBI" id="CHEBI:59789"/>
        <dbReference type="ChEBI" id="CHEBI:73542"/>
        <dbReference type="ChEBI" id="CHEBI:74269"/>
        <dbReference type="EC" id="2.1.1.228"/>
    </reaction>
</comment>
<dbReference type="EC" id="2.1.1.228" evidence="5"/>
<gene>
    <name evidence="16" type="ORF">MNBD_ACTINO02-2650</name>
</gene>
<evidence type="ECO:0000256" key="3">
    <source>
        <dbReference type="ARBA" id="ARBA00007630"/>
    </source>
</evidence>
<dbReference type="EMBL" id="UOEK01000519">
    <property type="protein sequence ID" value="VAW09057.1"/>
    <property type="molecule type" value="Genomic_DNA"/>
</dbReference>
<evidence type="ECO:0000256" key="11">
    <source>
        <dbReference type="ARBA" id="ARBA00022694"/>
    </source>
</evidence>
<dbReference type="AlphaFoldDB" id="A0A3B0T6T2"/>
<evidence type="ECO:0000313" key="16">
    <source>
        <dbReference type="EMBL" id="VAW09057.1"/>
    </source>
</evidence>
<name>A0A3B0T6T2_9ZZZZ</name>
<dbReference type="InterPro" id="IPR016009">
    <property type="entry name" value="tRNA_MeTrfase_TRMD/TRM10"/>
</dbReference>
<evidence type="ECO:0000256" key="8">
    <source>
        <dbReference type="ARBA" id="ARBA00022603"/>
    </source>
</evidence>
<accession>A0A3B0T6T2</accession>
<keyword evidence="7" id="KW-0963">Cytoplasm</keyword>
<evidence type="ECO:0000256" key="6">
    <source>
        <dbReference type="ARBA" id="ARBA00014679"/>
    </source>
</evidence>
<dbReference type="InterPro" id="IPR029028">
    <property type="entry name" value="Alpha/beta_knot_MTases"/>
</dbReference>
<feature type="domain" description="tRNA methyltransferase TRMD/TRM10-type" evidence="15">
    <location>
        <begin position="1"/>
        <end position="220"/>
    </location>
</feature>
<dbReference type="NCBIfam" id="NF000648">
    <property type="entry name" value="PRK00026.1"/>
    <property type="match status" value="1"/>
</dbReference>